<comment type="caution">
    <text evidence="1">The sequence shown here is derived from an EMBL/GenBank/DDBJ whole genome shotgun (WGS) entry which is preliminary data.</text>
</comment>
<protein>
    <submittedName>
        <fullName evidence="1">Uncharacterized protein</fullName>
    </submittedName>
</protein>
<sequence>MSRGDRVAVSGILSTSMRDNYGEYGVEEQYYKKVGSTYRNPHYPGIRLCLFSWLNKWWKMEHDRVKAFSEDDMMLLDMAAADLGSGEATLAFIEWCTLGKRRHQQQKEQAEINGLPLPKKKQVIIPDLIDDEFPRPQIMAADPFTSTAYTERTSFPCANLSFDDFAEGLLPTTRVDVSTGEAKALDVPEDSPIVIEMVVCSFAMHLVENPSSLFTLLWELSLKSRWLIILAPHKKPEIKDGWGWSKWDTEAWAESPMAQSKGEFIHERVHCRVYRSLNV</sequence>
<evidence type="ECO:0000313" key="2">
    <source>
        <dbReference type="Proteomes" id="UP000284842"/>
    </source>
</evidence>
<proteinExistence type="predicted"/>
<dbReference type="InParanoid" id="A0A409YVW5"/>
<name>A0A409YVW5_9AGAR</name>
<dbReference type="OrthoDB" id="66144at2759"/>
<dbReference type="EMBL" id="NHTK01000520">
    <property type="protein sequence ID" value="PPR07119.1"/>
    <property type="molecule type" value="Genomic_DNA"/>
</dbReference>
<organism evidence="1 2">
    <name type="scientific">Panaeolus cyanescens</name>
    <dbReference type="NCBI Taxonomy" id="181874"/>
    <lineage>
        <taxon>Eukaryota</taxon>
        <taxon>Fungi</taxon>
        <taxon>Dikarya</taxon>
        <taxon>Basidiomycota</taxon>
        <taxon>Agaricomycotina</taxon>
        <taxon>Agaricomycetes</taxon>
        <taxon>Agaricomycetidae</taxon>
        <taxon>Agaricales</taxon>
        <taxon>Agaricineae</taxon>
        <taxon>Galeropsidaceae</taxon>
        <taxon>Panaeolus</taxon>
    </lineage>
</organism>
<dbReference type="Proteomes" id="UP000284842">
    <property type="component" value="Unassembled WGS sequence"/>
</dbReference>
<dbReference type="AlphaFoldDB" id="A0A409YVW5"/>
<evidence type="ECO:0000313" key="1">
    <source>
        <dbReference type="EMBL" id="PPR07119.1"/>
    </source>
</evidence>
<reference evidence="1 2" key="1">
    <citation type="journal article" date="2018" name="Evol. Lett.">
        <title>Horizontal gene cluster transfer increased hallucinogenic mushroom diversity.</title>
        <authorList>
            <person name="Reynolds H.T."/>
            <person name="Vijayakumar V."/>
            <person name="Gluck-Thaler E."/>
            <person name="Korotkin H.B."/>
            <person name="Matheny P.B."/>
            <person name="Slot J.C."/>
        </authorList>
    </citation>
    <scope>NUCLEOTIDE SEQUENCE [LARGE SCALE GENOMIC DNA]</scope>
    <source>
        <strain evidence="1 2">2629</strain>
    </source>
</reference>
<gene>
    <name evidence="1" type="ORF">CVT24_010955</name>
</gene>
<accession>A0A409YVW5</accession>
<keyword evidence="2" id="KW-1185">Reference proteome</keyword>